<comment type="caution">
    <text evidence="1">The sequence shown here is derived from an EMBL/GenBank/DDBJ whole genome shotgun (WGS) entry which is preliminary data.</text>
</comment>
<gene>
    <name evidence="1" type="ORF">CAP_2234</name>
</gene>
<sequence>MLVDVTEQARKAGFKIPVALTGGVWARCVEMTEAAEKAGNSEDSRLSDLLWMARAAAAQKPDAREVDVRLHVVTDSPKAALVELTMQCGPGDDGEPVITIMLPGED</sequence>
<evidence type="ECO:0000313" key="1">
    <source>
        <dbReference type="EMBL" id="EYF06044.1"/>
    </source>
</evidence>
<accession>A0A017TA14</accession>
<protein>
    <submittedName>
        <fullName evidence="1">Uncharacterized protein</fullName>
    </submittedName>
</protein>
<dbReference type="Proteomes" id="UP000019678">
    <property type="component" value="Unassembled WGS sequence"/>
</dbReference>
<proteinExistence type="predicted"/>
<keyword evidence="2" id="KW-1185">Reference proteome</keyword>
<dbReference type="EMBL" id="ASRX01000018">
    <property type="protein sequence ID" value="EYF06044.1"/>
    <property type="molecule type" value="Genomic_DNA"/>
</dbReference>
<name>A0A017TA14_9BACT</name>
<dbReference type="Pfam" id="PF20213">
    <property type="entry name" value="DUF6573"/>
    <property type="match status" value="1"/>
</dbReference>
<dbReference type="eggNOG" id="COG0610">
    <property type="taxonomic scope" value="Bacteria"/>
</dbReference>
<evidence type="ECO:0000313" key="2">
    <source>
        <dbReference type="Proteomes" id="UP000019678"/>
    </source>
</evidence>
<organism evidence="1 2">
    <name type="scientific">Chondromyces apiculatus DSM 436</name>
    <dbReference type="NCBI Taxonomy" id="1192034"/>
    <lineage>
        <taxon>Bacteria</taxon>
        <taxon>Pseudomonadati</taxon>
        <taxon>Myxococcota</taxon>
        <taxon>Polyangia</taxon>
        <taxon>Polyangiales</taxon>
        <taxon>Polyangiaceae</taxon>
        <taxon>Chondromyces</taxon>
    </lineage>
</organism>
<dbReference type="AlphaFoldDB" id="A0A017TA14"/>
<dbReference type="STRING" id="1192034.CAP_2234"/>
<reference evidence="1 2" key="1">
    <citation type="submission" date="2013-05" db="EMBL/GenBank/DDBJ databases">
        <title>Genome assembly of Chondromyces apiculatus DSM 436.</title>
        <authorList>
            <person name="Sharma G."/>
            <person name="Khatri I."/>
            <person name="Kaur C."/>
            <person name="Mayilraj S."/>
            <person name="Subramanian S."/>
        </authorList>
    </citation>
    <scope>NUCLEOTIDE SEQUENCE [LARGE SCALE GENOMIC DNA]</scope>
    <source>
        <strain evidence="1 2">DSM 436</strain>
    </source>
</reference>
<dbReference type="InterPro" id="IPR046480">
    <property type="entry name" value="DUF6573"/>
</dbReference>